<proteinExistence type="inferred from homology"/>
<accession>A0A0P1L5S3</accession>
<evidence type="ECO:0000313" key="7">
    <source>
        <dbReference type="Proteomes" id="UP000182200"/>
    </source>
</evidence>
<dbReference type="Pfam" id="PF02410">
    <property type="entry name" value="RsfS"/>
    <property type="match status" value="1"/>
</dbReference>
<dbReference type="NCBIfam" id="TIGR00090">
    <property type="entry name" value="rsfS_iojap_ybeB"/>
    <property type="match status" value="1"/>
</dbReference>
<comment type="function">
    <text evidence="2">Functions as a ribosomal silencing factor. Interacts with ribosomal protein uL14 (rplN), blocking formation of intersubunit bridge B8. Prevents association of the 30S and 50S ribosomal subunits and the formation of functional ribosomes, thus repressing translation.</text>
</comment>
<comment type="subunit">
    <text evidence="2">Interacts with ribosomal protein uL14 (rplN).</text>
</comment>
<dbReference type="EMBL" id="FAOP01000009">
    <property type="protein sequence ID" value="CUU08343.1"/>
    <property type="molecule type" value="Genomic_DNA"/>
</dbReference>
<comment type="subcellular location">
    <subcellularLocation>
        <location evidence="2">Cytoplasm</location>
    </subcellularLocation>
</comment>
<evidence type="ECO:0000256" key="3">
    <source>
        <dbReference type="SAM" id="MobiDB-lite"/>
    </source>
</evidence>
<dbReference type="PANTHER" id="PTHR21043:SF0">
    <property type="entry name" value="MITOCHONDRIAL ASSEMBLY OF RIBOSOMAL LARGE SUBUNIT PROTEIN 1"/>
    <property type="match status" value="1"/>
</dbReference>
<keyword evidence="2" id="KW-0678">Repressor</keyword>
<evidence type="ECO:0000256" key="1">
    <source>
        <dbReference type="ARBA" id="ARBA00010574"/>
    </source>
</evidence>
<organism evidence="5 6">
    <name type="scientific">Candidatus Kryptonium thompsonii</name>
    <dbReference type="NCBI Taxonomy" id="1633631"/>
    <lineage>
        <taxon>Bacteria</taxon>
        <taxon>Pseudomonadati</taxon>
        <taxon>Candidatus Kryptoniota</taxon>
        <taxon>Candidatus Kryptonium</taxon>
    </lineage>
</organism>
<dbReference type="GO" id="GO:0042256">
    <property type="term" value="P:cytosolic ribosome assembly"/>
    <property type="evidence" value="ECO:0007669"/>
    <property type="project" value="UniProtKB-UniRule"/>
</dbReference>
<dbReference type="InterPro" id="IPR004394">
    <property type="entry name" value="Iojap/RsfS/C7orf30"/>
</dbReference>
<dbReference type="RefSeq" id="WP_047133520.1">
    <property type="nucleotide sequence ID" value="NZ_CZVI01000031.1"/>
</dbReference>
<accession>A0A0S4NAM9</accession>
<feature type="region of interest" description="Disordered" evidence="3">
    <location>
        <begin position="119"/>
        <end position="143"/>
    </location>
</feature>
<sequence>MRPKTLAKRAALLALEKKAEDIVIADVRKLTTITDFFVICSAESSVQLKAIVDHIVEELEKKGIKAWHVEGYTNLTWVLIDYVDVVVHVFLKPAREFYGLERFWGDAKFEYITEDSVRKKAKTKKRSDKEDVSIGEGISKGKT</sequence>
<dbReference type="Proteomes" id="UP000182011">
    <property type="component" value="Unassembled WGS sequence"/>
</dbReference>
<evidence type="ECO:0000313" key="6">
    <source>
        <dbReference type="Proteomes" id="UP000182011"/>
    </source>
</evidence>
<evidence type="ECO:0000313" key="5">
    <source>
        <dbReference type="EMBL" id="CUU08343.1"/>
    </source>
</evidence>
<accession>A0A0P1NWT5</accession>
<name>A0A0P1L5Y5_9BACT</name>
<accession>A0A0P1L5Y5</accession>
<comment type="similarity">
    <text evidence="1 2">Belongs to the Iojap/RsfS family.</text>
</comment>
<dbReference type="GO" id="GO:0043023">
    <property type="term" value="F:ribosomal large subunit binding"/>
    <property type="evidence" value="ECO:0007669"/>
    <property type="project" value="TreeGrafter"/>
</dbReference>
<accession>A0A0P1P210</accession>
<evidence type="ECO:0000256" key="2">
    <source>
        <dbReference type="HAMAP-Rule" id="MF_01477"/>
    </source>
</evidence>
<evidence type="ECO:0000313" key="4">
    <source>
        <dbReference type="EMBL" id="CUS92850.1"/>
    </source>
</evidence>
<reference evidence="5" key="1">
    <citation type="submission" date="2015-11" db="EMBL/GenBank/DDBJ databases">
        <authorList>
            <person name="Zhang Y."/>
            <person name="Guo Z."/>
        </authorList>
    </citation>
    <scope>NUCLEOTIDE SEQUENCE [LARGE SCALE GENOMIC DNA]</scope>
    <source>
        <strain evidence="5">JGI-4</strain>
    </source>
</reference>
<keyword evidence="7" id="KW-1185">Reference proteome</keyword>
<dbReference type="AlphaFoldDB" id="A0A0P1L5Y5"/>
<keyword evidence="2" id="KW-0963">Cytoplasm</keyword>
<dbReference type="PANTHER" id="PTHR21043">
    <property type="entry name" value="IOJAP SUPERFAMILY ORTHOLOG"/>
    <property type="match status" value="1"/>
</dbReference>
<dbReference type="Gene3D" id="3.30.460.10">
    <property type="entry name" value="Beta Polymerase, domain 2"/>
    <property type="match status" value="1"/>
</dbReference>
<dbReference type="EMBL" id="CZVI01000031">
    <property type="protein sequence ID" value="CUS92850.1"/>
    <property type="molecule type" value="Genomic_DNA"/>
</dbReference>
<protein>
    <recommendedName>
        <fullName evidence="2">Ribosomal silencing factor RsfS</fullName>
    </recommendedName>
</protein>
<accession>A0A0P1LN33</accession>
<reference evidence="6 7" key="2">
    <citation type="submission" date="2015-11" db="EMBL/GenBank/DDBJ databases">
        <authorList>
            <person name="Varghese N."/>
        </authorList>
    </citation>
    <scope>NUCLEOTIDE SEQUENCE [LARGE SCALE GENOMIC DNA]</scope>
    <source>
        <strain evidence="4 7">JGI-8</strain>
    </source>
</reference>
<dbReference type="Proteomes" id="UP000182200">
    <property type="component" value="Unassembled WGS sequence"/>
</dbReference>
<dbReference type="STRING" id="1633631.GCA_001442925_02052"/>
<dbReference type="HAMAP" id="MF_01477">
    <property type="entry name" value="Iojap_RsfS"/>
    <property type="match status" value="1"/>
</dbReference>
<dbReference type="GO" id="GO:0017148">
    <property type="term" value="P:negative regulation of translation"/>
    <property type="evidence" value="ECO:0007669"/>
    <property type="project" value="UniProtKB-UniRule"/>
</dbReference>
<accession>A0A0P1NXD1</accession>
<dbReference type="SUPFAM" id="SSF81301">
    <property type="entry name" value="Nucleotidyltransferase"/>
    <property type="match status" value="1"/>
</dbReference>
<gene>
    <name evidence="2" type="primary">rsfS</name>
    <name evidence="5" type="ORF">JGI4_02058</name>
    <name evidence="4" type="ORF">JGI8_01735</name>
</gene>
<accession>A0A0P1LSG9</accession>
<accession>A0A0P1MDL8</accession>
<dbReference type="InterPro" id="IPR043519">
    <property type="entry name" value="NT_sf"/>
</dbReference>
<keyword evidence="2" id="KW-0810">Translation regulation</keyword>
<dbReference type="GO" id="GO:0090071">
    <property type="term" value="P:negative regulation of ribosome biogenesis"/>
    <property type="evidence" value="ECO:0007669"/>
    <property type="project" value="UniProtKB-UniRule"/>
</dbReference>
<accession>A0A0P1LKQ9</accession>
<dbReference type="GO" id="GO:0005737">
    <property type="term" value="C:cytoplasm"/>
    <property type="evidence" value="ECO:0007669"/>
    <property type="project" value="UniProtKB-SubCell"/>
</dbReference>